<dbReference type="EMBL" id="JACVVK020000131">
    <property type="protein sequence ID" value="KAK7490010.1"/>
    <property type="molecule type" value="Genomic_DNA"/>
</dbReference>
<proteinExistence type="predicted"/>
<accession>A0ABD0KS20</accession>
<evidence type="ECO:0000313" key="2">
    <source>
        <dbReference type="EMBL" id="KAK7490010.1"/>
    </source>
</evidence>
<keyword evidence="3" id="KW-1185">Reference proteome</keyword>
<organism evidence="1 3">
    <name type="scientific">Batillaria attramentaria</name>
    <dbReference type="NCBI Taxonomy" id="370345"/>
    <lineage>
        <taxon>Eukaryota</taxon>
        <taxon>Metazoa</taxon>
        <taxon>Spiralia</taxon>
        <taxon>Lophotrochozoa</taxon>
        <taxon>Mollusca</taxon>
        <taxon>Gastropoda</taxon>
        <taxon>Caenogastropoda</taxon>
        <taxon>Sorbeoconcha</taxon>
        <taxon>Cerithioidea</taxon>
        <taxon>Batillariidae</taxon>
        <taxon>Batillaria</taxon>
    </lineage>
</organism>
<evidence type="ECO:0000313" key="1">
    <source>
        <dbReference type="EMBL" id="KAK7490004.1"/>
    </source>
</evidence>
<comment type="caution">
    <text evidence="1">The sequence shown here is derived from an EMBL/GenBank/DDBJ whole genome shotgun (WGS) entry which is preliminary data.</text>
</comment>
<gene>
    <name evidence="1" type="ORF">BaRGS_00018704</name>
    <name evidence="2" type="ORF">BaRGS_00018710</name>
</gene>
<dbReference type="AlphaFoldDB" id="A0ABD0KS20"/>
<dbReference type="EMBL" id="JACVVK020000131">
    <property type="protein sequence ID" value="KAK7490004.1"/>
    <property type="molecule type" value="Genomic_DNA"/>
</dbReference>
<name>A0ABD0KS20_9CAEN</name>
<dbReference type="Proteomes" id="UP001519460">
    <property type="component" value="Unassembled WGS sequence"/>
</dbReference>
<evidence type="ECO:0000313" key="3">
    <source>
        <dbReference type="Proteomes" id="UP001519460"/>
    </source>
</evidence>
<protein>
    <submittedName>
        <fullName evidence="1">Uncharacterized protein</fullName>
    </submittedName>
</protein>
<reference evidence="1 3" key="2">
    <citation type="journal article" date="2023" name="Sci. Data">
        <title>Genome assembly of the Korean intertidal mud-creeper Batillaria attramentaria.</title>
        <authorList>
            <person name="Patra A.K."/>
            <person name="Ho P.T."/>
            <person name="Jun S."/>
            <person name="Lee S.J."/>
            <person name="Kim Y."/>
            <person name="Won Y.J."/>
        </authorList>
    </citation>
    <scope>NUCLEOTIDE SEQUENCE [LARGE SCALE GENOMIC DNA]</scope>
    <source>
        <strain evidence="1">Wonlab-2016</strain>
    </source>
</reference>
<reference evidence="1" key="3">
    <citation type="submission" date="2023-01" db="EMBL/GenBank/DDBJ databases">
        <authorList>
            <person name="Patra A."/>
        </authorList>
    </citation>
    <scope>NUCLEOTIDE SEQUENCE</scope>
    <source>
        <strain evidence="1">Wonlab-2016</strain>
        <tissue evidence="1">Foot muscle</tissue>
    </source>
</reference>
<sequence length="109" mass="12081">MDIRCTEYKRQTASSVNCRVCDSILRSKRKYPSSLLMLAGLRRSRVAHKCDARGAYTEWINVARGGEGEVHDCSFVFPLALIGFVVLETAGRTPYVAYGSHDLSIKVGP</sequence>
<reference evidence="1" key="1">
    <citation type="submission" date="2020-09" db="EMBL/GenBank/DDBJ databases">
        <authorList>
            <person name="Won Y."/>
        </authorList>
    </citation>
    <scope>NUCLEOTIDE SEQUENCE</scope>
    <source>
        <strain evidence="1">Wonlab-2016</strain>
        <tissue evidence="1">Foot muscle</tissue>
    </source>
</reference>